<organism evidence="1 2">
    <name type="scientific">Pluteus cervinus</name>
    <dbReference type="NCBI Taxonomy" id="181527"/>
    <lineage>
        <taxon>Eukaryota</taxon>
        <taxon>Fungi</taxon>
        <taxon>Dikarya</taxon>
        <taxon>Basidiomycota</taxon>
        <taxon>Agaricomycotina</taxon>
        <taxon>Agaricomycetes</taxon>
        <taxon>Agaricomycetidae</taxon>
        <taxon>Agaricales</taxon>
        <taxon>Pluteineae</taxon>
        <taxon>Pluteaceae</taxon>
        <taxon>Pluteus</taxon>
    </lineage>
</organism>
<accession>A0ACD3A3M2</accession>
<dbReference type="EMBL" id="ML208793">
    <property type="protein sequence ID" value="TFK60317.1"/>
    <property type="molecule type" value="Genomic_DNA"/>
</dbReference>
<proteinExistence type="predicted"/>
<protein>
    <submittedName>
        <fullName evidence="1">Uncharacterized protein</fullName>
    </submittedName>
</protein>
<sequence>MRLRRLQRNPIITAADTGRHLSITNDKRFPAVERQSESNKRLLPLAEGKATRSAIRSTGGDEVKGGGRPLQFSLNVPTALDEESSGIDWMWNATSNVERESGKGLPGIPGKTGRISRSIETEVRPLGGLQEGQTGIEEQASGACRNVCTTGFRLRLPHHRPRRGLMVEVWNQVEGDRDLVVPRQNPDLITNFTYLKRWSFIVISVLTTV</sequence>
<evidence type="ECO:0000313" key="2">
    <source>
        <dbReference type="Proteomes" id="UP000308600"/>
    </source>
</evidence>
<reference evidence="1 2" key="1">
    <citation type="journal article" date="2019" name="Nat. Ecol. Evol.">
        <title>Megaphylogeny resolves global patterns of mushroom evolution.</title>
        <authorList>
            <person name="Varga T."/>
            <person name="Krizsan K."/>
            <person name="Foldi C."/>
            <person name="Dima B."/>
            <person name="Sanchez-Garcia M."/>
            <person name="Sanchez-Ramirez S."/>
            <person name="Szollosi G.J."/>
            <person name="Szarkandi J.G."/>
            <person name="Papp V."/>
            <person name="Albert L."/>
            <person name="Andreopoulos W."/>
            <person name="Angelini C."/>
            <person name="Antonin V."/>
            <person name="Barry K.W."/>
            <person name="Bougher N.L."/>
            <person name="Buchanan P."/>
            <person name="Buyck B."/>
            <person name="Bense V."/>
            <person name="Catcheside P."/>
            <person name="Chovatia M."/>
            <person name="Cooper J."/>
            <person name="Damon W."/>
            <person name="Desjardin D."/>
            <person name="Finy P."/>
            <person name="Geml J."/>
            <person name="Haridas S."/>
            <person name="Hughes K."/>
            <person name="Justo A."/>
            <person name="Karasinski D."/>
            <person name="Kautmanova I."/>
            <person name="Kiss B."/>
            <person name="Kocsube S."/>
            <person name="Kotiranta H."/>
            <person name="LaButti K.M."/>
            <person name="Lechner B.E."/>
            <person name="Liimatainen K."/>
            <person name="Lipzen A."/>
            <person name="Lukacs Z."/>
            <person name="Mihaltcheva S."/>
            <person name="Morgado L.N."/>
            <person name="Niskanen T."/>
            <person name="Noordeloos M.E."/>
            <person name="Ohm R.A."/>
            <person name="Ortiz-Santana B."/>
            <person name="Ovrebo C."/>
            <person name="Racz N."/>
            <person name="Riley R."/>
            <person name="Savchenko A."/>
            <person name="Shiryaev A."/>
            <person name="Soop K."/>
            <person name="Spirin V."/>
            <person name="Szebenyi C."/>
            <person name="Tomsovsky M."/>
            <person name="Tulloss R.E."/>
            <person name="Uehling J."/>
            <person name="Grigoriev I.V."/>
            <person name="Vagvolgyi C."/>
            <person name="Papp T."/>
            <person name="Martin F.M."/>
            <person name="Miettinen O."/>
            <person name="Hibbett D.S."/>
            <person name="Nagy L.G."/>
        </authorList>
    </citation>
    <scope>NUCLEOTIDE SEQUENCE [LARGE SCALE GENOMIC DNA]</scope>
    <source>
        <strain evidence="1 2">NL-1719</strain>
    </source>
</reference>
<dbReference type="Proteomes" id="UP000308600">
    <property type="component" value="Unassembled WGS sequence"/>
</dbReference>
<name>A0ACD3A3M2_9AGAR</name>
<evidence type="ECO:0000313" key="1">
    <source>
        <dbReference type="EMBL" id="TFK60317.1"/>
    </source>
</evidence>
<gene>
    <name evidence="1" type="ORF">BDN72DRAFT_864453</name>
</gene>
<keyword evidence="2" id="KW-1185">Reference proteome</keyword>